<name>A0A426YWC7_ENSVE</name>
<comment type="caution">
    <text evidence="2">The sequence shown here is derived from an EMBL/GenBank/DDBJ whole genome shotgun (WGS) entry which is preliminary data.</text>
</comment>
<protein>
    <submittedName>
        <fullName evidence="2">Uncharacterized protein</fullName>
    </submittedName>
</protein>
<dbReference type="AlphaFoldDB" id="A0A426YWC7"/>
<feature type="compositionally biased region" description="Basic residues" evidence="1">
    <location>
        <begin position="97"/>
        <end position="112"/>
    </location>
</feature>
<reference evidence="2 3" key="1">
    <citation type="journal article" date="2014" name="Agronomy (Basel)">
        <title>A Draft Genome Sequence for Ensete ventricosum, the Drought-Tolerant Tree Against Hunger.</title>
        <authorList>
            <person name="Harrison J."/>
            <person name="Moore K.A."/>
            <person name="Paszkiewicz K."/>
            <person name="Jones T."/>
            <person name="Grant M."/>
            <person name="Ambacheew D."/>
            <person name="Muzemil S."/>
            <person name="Studholme D.J."/>
        </authorList>
    </citation>
    <scope>NUCLEOTIDE SEQUENCE [LARGE SCALE GENOMIC DNA]</scope>
</reference>
<feature type="compositionally biased region" description="Basic and acidic residues" evidence="1">
    <location>
        <begin position="36"/>
        <end position="53"/>
    </location>
</feature>
<proteinExistence type="predicted"/>
<accession>A0A426YWC7</accession>
<evidence type="ECO:0000313" key="2">
    <source>
        <dbReference type="EMBL" id="RRT55981.1"/>
    </source>
</evidence>
<evidence type="ECO:0000313" key="3">
    <source>
        <dbReference type="Proteomes" id="UP000287651"/>
    </source>
</evidence>
<feature type="region of interest" description="Disordered" evidence="1">
    <location>
        <begin position="21"/>
        <end position="112"/>
    </location>
</feature>
<evidence type="ECO:0000256" key="1">
    <source>
        <dbReference type="SAM" id="MobiDB-lite"/>
    </source>
</evidence>
<organism evidence="2 3">
    <name type="scientific">Ensete ventricosum</name>
    <name type="common">Abyssinian banana</name>
    <name type="synonym">Musa ensete</name>
    <dbReference type="NCBI Taxonomy" id="4639"/>
    <lineage>
        <taxon>Eukaryota</taxon>
        <taxon>Viridiplantae</taxon>
        <taxon>Streptophyta</taxon>
        <taxon>Embryophyta</taxon>
        <taxon>Tracheophyta</taxon>
        <taxon>Spermatophyta</taxon>
        <taxon>Magnoliopsida</taxon>
        <taxon>Liliopsida</taxon>
        <taxon>Zingiberales</taxon>
        <taxon>Musaceae</taxon>
        <taxon>Ensete</taxon>
    </lineage>
</organism>
<feature type="compositionally biased region" description="Basic and acidic residues" evidence="1">
    <location>
        <begin position="65"/>
        <end position="90"/>
    </location>
</feature>
<sequence>MKREGTIFGDLDAANLDESCDRRVGPVRGGLAGRGGGERRGRERTGRGEDAGRKRAGRGGGFEVGEERGSGHGDGERKRAGAGDPSDKHAVVQLSGWRKRRPTTRSLSRKGI</sequence>
<dbReference type="Proteomes" id="UP000287651">
    <property type="component" value="Unassembled WGS sequence"/>
</dbReference>
<dbReference type="EMBL" id="AMZH03009833">
    <property type="protein sequence ID" value="RRT55981.1"/>
    <property type="molecule type" value="Genomic_DNA"/>
</dbReference>
<gene>
    <name evidence="2" type="ORF">B296_00025137</name>
</gene>